<dbReference type="EnsemblMetazoa" id="CPIJ009110-RA">
    <property type="protein sequence ID" value="CPIJ009110-PA"/>
    <property type="gene ID" value="CPIJ009110"/>
</dbReference>
<gene>
    <name evidence="2" type="primary">6042073</name>
    <name evidence="1" type="ORF">CpipJ_CPIJ009110</name>
</gene>
<protein>
    <submittedName>
        <fullName evidence="1 2">Uncharacterized protein</fullName>
    </submittedName>
</protein>
<reference evidence="2" key="2">
    <citation type="submission" date="2020-05" db="UniProtKB">
        <authorList>
            <consortium name="EnsemblMetazoa"/>
        </authorList>
    </citation>
    <scope>IDENTIFICATION</scope>
    <source>
        <strain evidence="2">JHB</strain>
    </source>
</reference>
<dbReference type="EMBL" id="DS232053">
    <property type="protein sequence ID" value="EDS33277.1"/>
    <property type="molecule type" value="Genomic_DNA"/>
</dbReference>
<dbReference type="HOGENOM" id="CLU_2796491_0_0_1"/>
<name>B0WR93_CULQU</name>
<evidence type="ECO:0000313" key="3">
    <source>
        <dbReference type="Proteomes" id="UP000002320"/>
    </source>
</evidence>
<dbReference type="VEuPathDB" id="VectorBase:CPIJ009110"/>
<proteinExistence type="predicted"/>
<dbReference type="Proteomes" id="UP000002320">
    <property type="component" value="Unassembled WGS sequence"/>
</dbReference>
<reference evidence="1" key="1">
    <citation type="submission" date="2007-03" db="EMBL/GenBank/DDBJ databases">
        <title>Annotation of Culex pipiens quinquefasciatus.</title>
        <authorList>
            <consortium name="The Broad Institute Genome Sequencing Platform"/>
            <person name="Atkinson P.W."/>
            <person name="Hemingway J."/>
            <person name="Christensen B.M."/>
            <person name="Higgs S."/>
            <person name="Kodira C."/>
            <person name="Hannick L."/>
            <person name="Megy K."/>
            <person name="O'Leary S."/>
            <person name="Pearson M."/>
            <person name="Haas B.J."/>
            <person name="Mauceli E."/>
            <person name="Wortman J.R."/>
            <person name="Lee N.H."/>
            <person name="Guigo R."/>
            <person name="Stanke M."/>
            <person name="Alvarado L."/>
            <person name="Amedeo P."/>
            <person name="Antoine C.H."/>
            <person name="Arensburger P."/>
            <person name="Bidwell S.L."/>
            <person name="Crawford M."/>
            <person name="Camaro F."/>
            <person name="Devon K."/>
            <person name="Engels R."/>
            <person name="Hammond M."/>
            <person name="Howarth C."/>
            <person name="Koehrsen M."/>
            <person name="Lawson D."/>
            <person name="Montgomery P."/>
            <person name="Nene V."/>
            <person name="Nusbaum C."/>
            <person name="Puiu D."/>
            <person name="Romero-Severson J."/>
            <person name="Severson D.W."/>
            <person name="Shumway M."/>
            <person name="Sisk P."/>
            <person name="Stolte C."/>
            <person name="Zeng Q."/>
            <person name="Eisenstadt E."/>
            <person name="Fraser-Liggett C."/>
            <person name="Strausberg R."/>
            <person name="Galagan J."/>
            <person name="Birren B."/>
            <person name="Collins F.H."/>
        </authorList>
    </citation>
    <scope>NUCLEOTIDE SEQUENCE [LARGE SCALE GENOMIC DNA]</scope>
    <source>
        <strain evidence="1">JHB</strain>
    </source>
</reference>
<organism>
    <name type="scientific">Culex quinquefasciatus</name>
    <name type="common">Southern house mosquito</name>
    <name type="synonym">Culex pungens</name>
    <dbReference type="NCBI Taxonomy" id="7176"/>
    <lineage>
        <taxon>Eukaryota</taxon>
        <taxon>Metazoa</taxon>
        <taxon>Ecdysozoa</taxon>
        <taxon>Arthropoda</taxon>
        <taxon>Hexapoda</taxon>
        <taxon>Insecta</taxon>
        <taxon>Pterygota</taxon>
        <taxon>Neoptera</taxon>
        <taxon>Endopterygota</taxon>
        <taxon>Diptera</taxon>
        <taxon>Nematocera</taxon>
        <taxon>Culicoidea</taxon>
        <taxon>Culicidae</taxon>
        <taxon>Culicinae</taxon>
        <taxon>Culicini</taxon>
        <taxon>Culex</taxon>
        <taxon>Culex</taxon>
    </lineage>
</organism>
<keyword evidence="3" id="KW-1185">Reference proteome</keyword>
<sequence length="68" mass="8618">MFELLAVWTWWKELFHQESLCNLRSKRRRGTNQIVAKHHQHTRTWIFLLWRHQEQDLFEWSQICSHCR</sequence>
<evidence type="ECO:0000313" key="1">
    <source>
        <dbReference type="EMBL" id="EDS33277.1"/>
    </source>
</evidence>
<dbReference type="InParanoid" id="B0WR93"/>
<evidence type="ECO:0000313" key="2">
    <source>
        <dbReference type="EnsemblMetazoa" id="CPIJ009110-PA"/>
    </source>
</evidence>
<accession>B0WR93</accession>
<dbReference type="AlphaFoldDB" id="B0WR93"/>
<dbReference type="KEGG" id="cqu:CpipJ_CPIJ009110"/>